<dbReference type="GO" id="GO:0004497">
    <property type="term" value="F:monooxygenase activity"/>
    <property type="evidence" value="ECO:0007669"/>
    <property type="project" value="UniProtKB-KW"/>
</dbReference>
<evidence type="ECO:0000313" key="3">
    <source>
        <dbReference type="Proteomes" id="UP000199233"/>
    </source>
</evidence>
<accession>A0A1H9HXD8</accession>
<dbReference type="InterPro" id="IPR011008">
    <property type="entry name" value="Dimeric_a/b-barrel"/>
</dbReference>
<evidence type="ECO:0000313" key="2">
    <source>
        <dbReference type="EMBL" id="SEQ66865.1"/>
    </source>
</evidence>
<dbReference type="InterPro" id="IPR052936">
    <property type="entry name" value="Jasmonate_Hydroxylase-like"/>
</dbReference>
<dbReference type="InterPro" id="IPR007138">
    <property type="entry name" value="ABM_dom"/>
</dbReference>
<reference evidence="2 3" key="1">
    <citation type="submission" date="2016-10" db="EMBL/GenBank/DDBJ databases">
        <authorList>
            <person name="de Groot N.N."/>
        </authorList>
    </citation>
    <scope>NUCLEOTIDE SEQUENCE [LARGE SCALE GENOMIC DNA]</scope>
    <source>
        <strain evidence="2 3">DSM 25927</strain>
    </source>
</reference>
<organism evidence="2 3">
    <name type="scientific">Solimonas aquatica</name>
    <dbReference type="NCBI Taxonomy" id="489703"/>
    <lineage>
        <taxon>Bacteria</taxon>
        <taxon>Pseudomonadati</taxon>
        <taxon>Pseudomonadota</taxon>
        <taxon>Gammaproteobacteria</taxon>
        <taxon>Nevskiales</taxon>
        <taxon>Nevskiaceae</taxon>
        <taxon>Solimonas</taxon>
    </lineage>
</organism>
<proteinExistence type="predicted"/>
<dbReference type="Pfam" id="PF03992">
    <property type="entry name" value="ABM"/>
    <property type="match status" value="1"/>
</dbReference>
<protein>
    <submittedName>
        <fullName evidence="2">Heme-degrading monooxygenase HmoA</fullName>
    </submittedName>
</protein>
<dbReference type="PANTHER" id="PTHR37811">
    <property type="entry name" value="BLL5343 PROTEIN"/>
    <property type="match status" value="1"/>
</dbReference>
<keyword evidence="2" id="KW-0503">Monooxygenase</keyword>
<name>A0A1H9HXD8_9GAMM</name>
<dbReference type="Gene3D" id="3.30.70.100">
    <property type="match status" value="1"/>
</dbReference>
<dbReference type="Proteomes" id="UP000199233">
    <property type="component" value="Unassembled WGS sequence"/>
</dbReference>
<dbReference type="PANTHER" id="PTHR37811:SF2">
    <property type="entry name" value="ABM DOMAIN-CONTAINING PROTEIN"/>
    <property type="match status" value="1"/>
</dbReference>
<dbReference type="RefSeq" id="WP_093286434.1">
    <property type="nucleotide sequence ID" value="NZ_FOFS01000009.1"/>
</dbReference>
<dbReference type="AlphaFoldDB" id="A0A1H9HXD8"/>
<evidence type="ECO:0000259" key="1">
    <source>
        <dbReference type="Pfam" id="PF03992"/>
    </source>
</evidence>
<feature type="domain" description="ABM" evidence="1">
    <location>
        <begin position="13"/>
        <end position="85"/>
    </location>
</feature>
<sequence length="110" mass="12867">MDKAFPRTPAPPYYAVIFSSRRSAVEAGYEDMALRMAELAQQQPGFLGMESARDAQGFGITVSYWQTLEDITAWRRHAEHRLAQQTGRRDWYRHYELRVARVERAYNKPD</sequence>
<gene>
    <name evidence="2" type="ORF">SAMN04488038_10969</name>
</gene>
<dbReference type="SUPFAM" id="SSF54909">
    <property type="entry name" value="Dimeric alpha+beta barrel"/>
    <property type="match status" value="1"/>
</dbReference>
<dbReference type="OrthoDB" id="9797060at2"/>
<keyword evidence="2" id="KW-0560">Oxidoreductase</keyword>
<keyword evidence="3" id="KW-1185">Reference proteome</keyword>
<dbReference type="STRING" id="489703.SAMN04488038_10969"/>
<dbReference type="EMBL" id="FOFS01000009">
    <property type="protein sequence ID" value="SEQ66865.1"/>
    <property type="molecule type" value="Genomic_DNA"/>
</dbReference>